<proteinExistence type="predicted"/>
<comment type="caution">
    <text evidence="3">The sequence shown here is derived from an EMBL/GenBank/DDBJ whole genome shotgun (WGS) entry which is preliminary data.</text>
</comment>
<sequence length="160" mass="15585">MKKPVTFASSFRVKAALCCSVAVLLTACGGTTDEFANQQLLAATVITDTTEASSARTTGAIDAGPATPEPIAQDTAMPGAATPAADSAAPAIPEPAPASMDNGVANAAPAAQAAEGNAPASNEFNLNGYQEAASSPDPAMQGTPAVAGADGQQATQQPAA</sequence>
<name>A0A1S2NGV4_9BURK</name>
<feature type="region of interest" description="Disordered" evidence="1">
    <location>
        <begin position="51"/>
        <end position="160"/>
    </location>
</feature>
<reference evidence="3 4" key="1">
    <citation type="submission" date="2014-10" db="EMBL/GenBank/DDBJ databases">
        <authorList>
            <person name="Seo M.-J."/>
            <person name="Seok Y.J."/>
            <person name="Cha I.-T."/>
        </authorList>
    </citation>
    <scope>NUCLEOTIDE SEQUENCE [LARGE SCALE GENOMIC DNA]</scope>
    <source>
        <strain evidence="3 4">NEU</strain>
    </source>
</reference>
<keyword evidence="2" id="KW-0732">Signal</keyword>
<feature type="chain" id="PRO_5010373229" evidence="2">
    <location>
        <begin position="30"/>
        <end position="160"/>
    </location>
</feature>
<dbReference type="AlphaFoldDB" id="A0A1S2NGV4"/>
<feature type="compositionally biased region" description="Low complexity" evidence="1">
    <location>
        <begin position="76"/>
        <end position="91"/>
    </location>
</feature>
<keyword evidence="3" id="KW-0449">Lipoprotein</keyword>
<accession>A0A1S2NGV4</accession>
<evidence type="ECO:0000256" key="1">
    <source>
        <dbReference type="SAM" id="MobiDB-lite"/>
    </source>
</evidence>
<dbReference type="RefSeq" id="WP_071363130.1">
    <property type="nucleotide sequence ID" value="NZ_DAMCQJ010000058.1"/>
</dbReference>
<organism evidence="3 4">
    <name type="scientific">Massilia timonae</name>
    <dbReference type="NCBI Taxonomy" id="47229"/>
    <lineage>
        <taxon>Bacteria</taxon>
        <taxon>Pseudomonadati</taxon>
        <taxon>Pseudomonadota</taxon>
        <taxon>Betaproteobacteria</taxon>
        <taxon>Burkholderiales</taxon>
        <taxon>Oxalobacteraceae</taxon>
        <taxon>Telluria group</taxon>
        <taxon>Massilia</taxon>
    </lineage>
</organism>
<evidence type="ECO:0000313" key="3">
    <source>
        <dbReference type="EMBL" id="OIJ43944.1"/>
    </source>
</evidence>
<dbReference type="Proteomes" id="UP000180246">
    <property type="component" value="Unassembled WGS sequence"/>
</dbReference>
<evidence type="ECO:0000256" key="2">
    <source>
        <dbReference type="SAM" id="SignalP"/>
    </source>
</evidence>
<dbReference type="PROSITE" id="PS51257">
    <property type="entry name" value="PROKAR_LIPOPROTEIN"/>
    <property type="match status" value="1"/>
</dbReference>
<protein>
    <submittedName>
        <fullName evidence="3">Putative lipoprotein</fullName>
    </submittedName>
</protein>
<dbReference type="EMBL" id="JRYB01000001">
    <property type="protein sequence ID" value="OIJ43944.1"/>
    <property type="molecule type" value="Genomic_DNA"/>
</dbReference>
<feature type="signal peptide" evidence="2">
    <location>
        <begin position="1"/>
        <end position="29"/>
    </location>
</feature>
<evidence type="ECO:0000313" key="4">
    <source>
        <dbReference type="Proteomes" id="UP000180246"/>
    </source>
</evidence>
<gene>
    <name evidence="3" type="ORF">LO55_4467</name>
</gene>
<feature type="compositionally biased region" description="Low complexity" evidence="1">
    <location>
        <begin position="105"/>
        <end position="120"/>
    </location>
</feature>